<organism evidence="2 3">
    <name type="scientific">Botryotinia fuckeliana (strain B05.10)</name>
    <name type="common">Noble rot fungus</name>
    <name type="synonym">Botrytis cinerea</name>
    <dbReference type="NCBI Taxonomy" id="332648"/>
    <lineage>
        <taxon>Eukaryota</taxon>
        <taxon>Fungi</taxon>
        <taxon>Dikarya</taxon>
        <taxon>Ascomycota</taxon>
        <taxon>Pezizomycotina</taxon>
        <taxon>Leotiomycetes</taxon>
        <taxon>Helotiales</taxon>
        <taxon>Sclerotiniaceae</taxon>
        <taxon>Botrytis</taxon>
    </lineage>
</organism>
<dbReference type="AlphaFoldDB" id="A0A384JXH4"/>
<dbReference type="RefSeq" id="XP_001556888.1">
    <property type="nucleotide sequence ID" value="XM_001556838.2"/>
</dbReference>
<sequence>MDMLALLRENPVVNDIYQLSTPYLARAYPYFLRAYPFLHQTSANLYTQLLHPLYLFTITHIMPLLLPLFEALLKVGSQSPGIAVIVGVLAIVWFIFFLMGLMRRMVAWGLRMVFGLVFWGVLGGVAVVVLQRGVGRTGVEVLEGGRWVVDVFWSEYLKAKREQEMRK</sequence>
<evidence type="ECO:0000313" key="3">
    <source>
        <dbReference type="Proteomes" id="UP000001798"/>
    </source>
</evidence>
<evidence type="ECO:0000313" key="2">
    <source>
        <dbReference type="EMBL" id="ATZ55054.1"/>
    </source>
</evidence>
<keyword evidence="1" id="KW-0472">Membrane</keyword>
<feature type="transmembrane region" description="Helical" evidence="1">
    <location>
        <begin position="49"/>
        <end position="69"/>
    </location>
</feature>
<reference evidence="2 3" key="1">
    <citation type="journal article" date="2011" name="PLoS Genet.">
        <title>Genomic analysis of the necrotrophic fungal pathogens Sclerotinia sclerotiorum and Botrytis cinerea.</title>
        <authorList>
            <person name="Amselem J."/>
            <person name="Cuomo C.A."/>
            <person name="van Kan J.A."/>
            <person name="Viaud M."/>
            <person name="Benito E.P."/>
            <person name="Couloux A."/>
            <person name="Coutinho P.M."/>
            <person name="de Vries R.P."/>
            <person name="Dyer P.S."/>
            <person name="Fillinger S."/>
            <person name="Fournier E."/>
            <person name="Gout L."/>
            <person name="Hahn M."/>
            <person name="Kohn L."/>
            <person name="Lapalu N."/>
            <person name="Plummer K.M."/>
            <person name="Pradier J.M."/>
            <person name="Quevillon E."/>
            <person name="Sharon A."/>
            <person name="Simon A."/>
            <person name="ten Have A."/>
            <person name="Tudzynski B."/>
            <person name="Tudzynski P."/>
            <person name="Wincker P."/>
            <person name="Andrew M."/>
            <person name="Anthouard V."/>
            <person name="Beever R.E."/>
            <person name="Beffa R."/>
            <person name="Benoit I."/>
            <person name="Bouzid O."/>
            <person name="Brault B."/>
            <person name="Chen Z."/>
            <person name="Choquer M."/>
            <person name="Collemare J."/>
            <person name="Cotton P."/>
            <person name="Danchin E.G."/>
            <person name="Da Silva C."/>
            <person name="Gautier A."/>
            <person name="Giraud C."/>
            <person name="Giraud T."/>
            <person name="Gonzalez C."/>
            <person name="Grossetete S."/>
            <person name="Guldener U."/>
            <person name="Henrissat B."/>
            <person name="Howlett B.J."/>
            <person name="Kodira C."/>
            <person name="Kretschmer M."/>
            <person name="Lappartient A."/>
            <person name="Leroch M."/>
            <person name="Levis C."/>
            <person name="Mauceli E."/>
            <person name="Neuveglise C."/>
            <person name="Oeser B."/>
            <person name="Pearson M."/>
            <person name="Poulain J."/>
            <person name="Poussereau N."/>
            <person name="Quesneville H."/>
            <person name="Rascle C."/>
            <person name="Schumacher J."/>
            <person name="Segurens B."/>
            <person name="Sexton A."/>
            <person name="Silva E."/>
            <person name="Sirven C."/>
            <person name="Soanes D.M."/>
            <person name="Talbot N.J."/>
            <person name="Templeton M."/>
            <person name="Yandava C."/>
            <person name="Yarden O."/>
            <person name="Zeng Q."/>
            <person name="Rollins J.A."/>
            <person name="Lebrun M.H."/>
            <person name="Dickman M."/>
        </authorList>
    </citation>
    <scope>NUCLEOTIDE SEQUENCE [LARGE SCALE GENOMIC DNA]</scope>
    <source>
        <strain evidence="2 3">B05.10</strain>
    </source>
</reference>
<dbReference type="EMBL" id="CP009815">
    <property type="protein sequence ID" value="ATZ55054.1"/>
    <property type="molecule type" value="Genomic_DNA"/>
</dbReference>
<keyword evidence="3" id="KW-1185">Reference proteome</keyword>
<dbReference type="KEGG" id="bfu:BCIN_11g03540"/>
<dbReference type="Proteomes" id="UP000001798">
    <property type="component" value="Chromosome 11"/>
</dbReference>
<accession>A0A384JXH4</accession>
<protein>
    <submittedName>
        <fullName evidence="2">Uncharacterized protein</fullName>
    </submittedName>
</protein>
<reference evidence="2 3" key="2">
    <citation type="journal article" date="2012" name="Eukaryot. Cell">
        <title>Genome update of Botrytis cinerea strains B05.10 and T4.</title>
        <authorList>
            <person name="Staats M."/>
            <person name="van Kan J.A."/>
        </authorList>
    </citation>
    <scope>NUCLEOTIDE SEQUENCE [LARGE SCALE GENOMIC DNA]</scope>
    <source>
        <strain evidence="2 3">B05.10</strain>
    </source>
</reference>
<dbReference type="VEuPathDB" id="FungiDB:Bcin11g03540"/>
<feature type="transmembrane region" description="Helical" evidence="1">
    <location>
        <begin position="81"/>
        <end position="102"/>
    </location>
</feature>
<reference evidence="2 3" key="3">
    <citation type="journal article" date="2017" name="Mol. Plant Pathol.">
        <title>A gapless genome sequence of the fungus Botrytis cinerea.</title>
        <authorList>
            <person name="Van Kan J.A."/>
            <person name="Stassen J.H."/>
            <person name="Mosbach A."/>
            <person name="Van Der Lee T.A."/>
            <person name="Faino L."/>
            <person name="Farmer A.D."/>
            <person name="Papasotiriou D.G."/>
            <person name="Zhou S."/>
            <person name="Seidl M.F."/>
            <person name="Cottam E."/>
            <person name="Edel D."/>
            <person name="Hahn M."/>
            <person name="Schwartz D.C."/>
            <person name="Dietrich R.A."/>
            <person name="Widdison S."/>
            <person name="Scalliet G."/>
        </authorList>
    </citation>
    <scope>NUCLEOTIDE SEQUENCE [LARGE SCALE GENOMIC DNA]</scope>
    <source>
        <strain evidence="2 3">B05.10</strain>
    </source>
</reference>
<evidence type="ECO:0000256" key="1">
    <source>
        <dbReference type="SAM" id="Phobius"/>
    </source>
</evidence>
<keyword evidence="1" id="KW-0812">Transmembrane</keyword>
<keyword evidence="1" id="KW-1133">Transmembrane helix</keyword>
<feature type="transmembrane region" description="Helical" evidence="1">
    <location>
        <begin position="108"/>
        <end position="130"/>
    </location>
</feature>
<dbReference type="OrthoDB" id="3559694at2759"/>
<dbReference type="GeneID" id="5437471"/>
<proteinExistence type="predicted"/>
<name>A0A384JXH4_BOTFB</name>
<gene>
    <name evidence="2" type="ORF">BCIN_11g03540</name>
</gene>